<protein>
    <submittedName>
        <fullName evidence="7">AraC family transcriptional regulator</fullName>
    </submittedName>
</protein>
<accession>A0AAX3M092</accession>
<keyword evidence="3" id="KW-0804">Transcription</keyword>
<dbReference type="GO" id="GO:0043565">
    <property type="term" value="F:sequence-specific DNA binding"/>
    <property type="evidence" value="ECO:0007669"/>
    <property type="project" value="InterPro"/>
</dbReference>
<evidence type="ECO:0000259" key="6">
    <source>
        <dbReference type="PROSITE" id="PS01124"/>
    </source>
</evidence>
<dbReference type="AlphaFoldDB" id="A0AAX3M092"/>
<evidence type="ECO:0000313" key="7">
    <source>
        <dbReference type="EMBL" id="WCT55571.1"/>
    </source>
</evidence>
<gene>
    <name evidence="7" type="ORF">PQ456_20885</name>
</gene>
<evidence type="ECO:0000256" key="3">
    <source>
        <dbReference type="ARBA" id="ARBA00023163"/>
    </source>
</evidence>
<keyword evidence="1" id="KW-0805">Transcription regulation</keyword>
<keyword evidence="5" id="KW-0472">Membrane</keyword>
<feature type="transmembrane region" description="Helical" evidence="5">
    <location>
        <begin position="295"/>
        <end position="316"/>
    </location>
</feature>
<dbReference type="KEGG" id="pka:PQ456_20885"/>
<keyword evidence="5" id="KW-1133">Transmembrane helix</keyword>
<evidence type="ECO:0000256" key="5">
    <source>
        <dbReference type="SAM" id="Phobius"/>
    </source>
</evidence>
<evidence type="ECO:0000256" key="2">
    <source>
        <dbReference type="ARBA" id="ARBA00023125"/>
    </source>
</evidence>
<dbReference type="Gene3D" id="1.10.10.60">
    <property type="entry name" value="Homeodomain-like"/>
    <property type="match status" value="2"/>
</dbReference>
<dbReference type="EMBL" id="CP117416">
    <property type="protein sequence ID" value="WCT55571.1"/>
    <property type="molecule type" value="Genomic_DNA"/>
</dbReference>
<dbReference type="RefSeq" id="WP_273613933.1">
    <property type="nucleotide sequence ID" value="NZ_CP117416.1"/>
</dbReference>
<dbReference type="Pfam" id="PF12833">
    <property type="entry name" value="HTH_18"/>
    <property type="match status" value="1"/>
</dbReference>
<evidence type="ECO:0000256" key="1">
    <source>
        <dbReference type="ARBA" id="ARBA00023015"/>
    </source>
</evidence>
<evidence type="ECO:0000313" key="8">
    <source>
        <dbReference type="Proteomes" id="UP001220509"/>
    </source>
</evidence>
<feature type="domain" description="HTH araC/xylS-type" evidence="6">
    <location>
        <begin position="655"/>
        <end position="753"/>
    </location>
</feature>
<name>A0AAX3M092_9BACL</name>
<dbReference type="PANTHER" id="PTHR43280">
    <property type="entry name" value="ARAC-FAMILY TRANSCRIPTIONAL REGULATOR"/>
    <property type="match status" value="1"/>
</dbReference>
<reference evidence="7 8" key="1">
    <citation type="submission" date="2023-02" db="EMBL/GenBank/DDBJ databases">
        <title>Genome sequence of Paenibacillus kyungheensis KACC 18744.</title>
        <authorList>
            <person name="Kim S."/>
            <person name="Heo J."/>
            <person name="Kwon S.-W."/>
        </authorList>
    </citation>
    <scope>NUCLEOTIDE SEQUENCE [LARGE SCALE GENOMIC DNA]</scope>
    <source>
        <strain evidence="7 8">KACC 18744</strain>
    </source>
</reference>
<dbReference type="SUPFAM" id="SSF46689">
    <property type="entry name" value="Homeodomain-like"/>
    <property type="match status" value="2"/>
</dbReference>
<dbReference type="Proteomes" id="UP001220509">
    <property type="component" value="Chromosome"/>
</dbReference>
<keyword evidence="2" id="KW-0238">DNA-binding</keyword>
<dbReference type="InterPro" id="IPR018060">
    <property type="entry name" value="HTH_AraC"/>
</dbReference>
<evidence type="ECO:0000256" key="4">
    <source>
        <dbReference type="SAM" id="MobiDB-lite"/>
    </source>
</evidence>
<feature type="compositionally biased region" description="Basic and acidic residues" evidence="4">
    <location>
        <begin position="749"/>
        <end position="766"/>
    </location>
</feature>
<dbReference type="GO" id="GO:0003700">
    <property type="term" value="F:DNA-binding transcription factor activity"/>
    <property type="evidence" value="ECO:0007669"/>
    <property type="project" value="InterPro"/>
</dbReference>
<proteinExistence type="predicted"/>
<organism evidence="7 8">
    <name type="scientific">Paenibacillus kyungheensis</name>
    <dbReference type="NCBI Taxonomy" id="1452732"/>
    <lineage>
        <taxon>Bacteria</taxon>
        <taxon>Bacillati</taxon>
        <taxon>Bacillota</taxon>
        <taxon>Bacilli</taxon>
        <taxon>Bacillales</taxon>
        <taxon>Paenibacillaceae</taxon>
        <taxon>Paenibacillus</taxon>
    </lineage>
</organism>
<feature type="region of interest" description="Disordered" evidence="4">
    <location>
        <begin position="746"/>
        <end position="766"/>
    </location>
</feature>
<dbReference type="PANTHER" id="PTHR43280:SF2">
    <property type="entry name" value="HTH-TYPE TRANSCRIPTIONAL REGULATOR EXSA"/>
    <property type="match status" value="1"/>
</dbReference>
<keyword evidence="8" id="KW-1185">Reference proteome</keyword>
<feature type="transmembrane region" description="Helical" evidence="5">
    <location>
        <begin position="17"/>
        <end position="37"/>
    </location>
</feature>
<dbReference type="InterPro" id="IPR009057">
    <property type="entry name" value="Homeodomain-like_sf"/>
</dbReference>
<dbReference type="SMART" id="SM00342">
    <property type="entry name" value="HTH_ARAC"/>
    <property type="match status" value="1"/>
</dbReference>
<keyword evidence="5" id="KW-0812">Transmembrane</keyword>
<sequence length="766" mass="88492">MLRLKLKFLLQNKQTRLMLLLTIVLSVLITTIALFSYSRYRQELDTELNTPNIELLQINLDVTNRAFRESDNKAVDASFHPDILNYIQANPVGTNYSAQVNQAQRYLKTLASDQDIYSIDIITLDQQHILSSQYGYRADWQQSPDNTWTSWIQQIKQKPLLIQRRWYGKSATDGQIELLSLARPIVSHEKVIGAVMINLDYDRFFSKFYVHLSNEQIVYDLDGHLIYPKLSASVPINEMDQVITELGVQPFAYVDIRGQDYMANQTFSDVTGWRLVSLVPMEQLLKHVKLARNMMLLLSLISIAIGCAAVYSYSYAAFRPLKRINKLLHPTDQQQPPHNLYDLEPAISKLIGDLHSTSFLAERSLPELRSKYIQDVLHQHIGLQELDTKWNYYFQDWESDLLVVTVISIDRYRAWTTSYSSEDQMLLKYALHNIMLEILDSHWRVVSINADKDYFTFLLQPKSAYSITWTDQWAIDMERCIQIVKEHLNVSISVGGGSSVDTIAQTPSSYTEAITALSYRLYNGYGRIQHMPQDHASATAFPLEQQVWIQEMVDRCEQADQQTALLWMDKGLNDIQEHSIIPKEAYKMLDQGVHSLLQWAQSHEHTLPIELANYYSGQLNTLTLEEIKTLLRTLITELVDEHMIYRVSREHLLVQDMKSYLSEHLHENIGLPDVAHHVQMSVSSVSAIFKEETGSTLYDYLTHLRMSRACQLLLDTELKISEIAGQVGYQNENSFIRTFRKHKATTPGKFREIHKSTNRHADPPNR</sequence>
<dbReference type="PROSITE" id="PS01124">
    <property type="entry name" value="HTH_ARAC_FAMILY_2"/>
    <property type="match status" value="1"/>
</dbReference>